<comment type="caution">
    <text evidence="2">The sequence shown here is derived from an EMBL/GenBank/DDBJ whole genome shotgun (WGS) entry which is preliminary data.</text>
</comment>
<sequence length="711" mass="74584">MIRAILIVLGLALTSPAVAEPVAVRSGEHDGFTRLVFPLPQGVGWGLDHADGVYTLRPDGPVGGYDLSAVFRLIPRNRVAEVAALPGGSDVAMTVAEGVEAKAFETTSGAVVIDFREAPFPEIAPSPPPVLPPYSERFQAFEARGRSELPEPVLALPQPDRRIRAAEEDLLRQIGRAAAQGLIHVDPAAITLPEIPVAPPQPTAEINDHLAVHSETAFDREGVGPVDQAMVADYGETCLPDRLFDAASWLTDRPPAEQIATARNGLLGEFDKPQLDQVVALARVYVALGFGAEARLLLRSLAAPSDTTRALEFMASVVEDLPRPEGSTILTMGNCDGKVALWALLGARGTPSRWDYDLGAVLRANAALPPGLRTVIAQPLADRLIALGAEDAAQAVWKALERAPAETAASLGLIGAQLGALPESKLAELMRGNQESAVDALILFVEGRFARGEAIDDGTISQAEALAAELLPSAKGVAVLRAQILGLGSVGRFDPAFAALAEWPEAAEEGLRATTSADLIGQLADVPDDALFLRAFYAQRAMIKAGELPKATRLHLAERLLDQGFAPAARTTLGALGQGEEGRLLLARAALLEGDGPAALAHLGALDGAQAAALRAQAAALMGQYALARNAFLQAGDTDGARASAWRSANWDAVSQEGTEAQRDLLVLYSAPPGAEHGPLAASRALLERSRAERAAFATLMDSFAGSPARP</sequence>
<reference evidence="2 3" key="1">
    <citation type="submission" date="2021-12" db="EMBL/GenBank/DDBJ databases">
        <title>Sinirhodobacter sp. WL0062 is a bacterium isolated from seawater.</title>
        <authorList>
            <person name="Wang L."/>
            <person name="He W."/>
            <person name="Zhang D.-F."/>
        </authorList>
    </citation>
    <scope>NUCLEOTIDE SEQUENCE [LARGE SCALE GENOMIC DNA]</scope>
    <source>
        <strain evidence="2 3">WL0062</strain>
    </source>
</reference>
<dbReference type="Proteomes" id="UP001521181">
    <property type="component" value="Unassembled WGS sequence"/>
</dbReference>
<keyword evidence="1" id="KW-0732">Signal</keyword>
<gene>
    <name evidence="2" type="ORF">LZA78_16315</name>
</gene>
<evidence type="ECO:0000313" key="2">
    <source>
        <dbReference type="EMBL" id="MCE5975044.1"/>
    </source>
</evidence>
<proteinExistence type="predicted"/>
<organism evidence="2 3">
    <name type="scientific">Rhodobacter flavimaris</name>
    <dbReference type="NCBI Taxonomy" id="2907145"/>
    <lineage>
        <taxon>Bacteria</taxon>
        <taxon>Pseudomonadati</taxon>
        <taxon>Pseudomonadota</taxon>
        <taxon>Alphaproteobacteria</taxon>
        <taxon>Rhodobacterales</taxon>
        <taxon>Rhodobacter group</taxon>
        <taxon>Rhodobacter</taxon>
    </lineage>
</organism>
<dbReference type="RefSeq" id="WP_233677978.1">
    <property type="nucleotide sequence ID" value="NZ_JAJUOS010000016.1"/>
</dbReference>
<dbReference type="EMBL" id="JAJUOS010000016">
    <property type="protein sequence ID" value="MCE5975044.1"/>
    <property type="molecule type" value="Genomic_DNA"/>
</dbReference>
<keyword evidence="3" id="KW-1185">Reference proteome</keyword>
<name>A0ABS8YYZ6_9RHOB</name>
<accession>A0ABS8YYZ6</accession>
<evidence type="ECO:0000313" key="3">
    <source>
        <dbReference type="Proteomes" id="UP001521181"/>
    </source>
</evidence>
<feature type="chain" id="PRO_5047410016" evidence="1">
    <location>
        <begin position="20"/>
        <end position="711"/>
    </location>
</feature>
<evidence type="ECO:0000256" key="1">
    <source>
        <dbReference type="SAM" id="SignalP"/>
    </source>
</evidence>
<feature type="signal peptide" evidence="1">
    <location>
        <begin position="1"/>
        <end position="19"/>
    </location>
</feature>
<protein>
    <submittedName>
        <fullName evidence="2">Uncharacterized protein</fullName>
    </submittedName>
</protein>